<dbReference type="SUPFAM" id="SSF50475">
    <property type="entry name" value="FMN-binding split barrel"/>
    <property type="match status" value="1"/>
</dbReference>
<dbReference type="Pfam" id="PF01243">
    <property type="entry name" value="PNPOx_N"/>
    <property type="match status" value="1"/>
</dbReference>
<feature type="domain" description="Pyridoxamine 5'-phosphate oxidase N-terminal" evidence="1">
    <location>
        <begin position="51"/>
        <end position="168"/>
    </location>
</feature>
<accession>A0A6J6SCJ1</accession>
<dbReference type="Gene3D" id="2.30.110.10">
    <property type="entry name" value="Electron Transport, Fmn-binding Protein, Chain A"/>
    <property type="match status" value="1"/>
</dbReference>
<dbReference type="AlphaFoldDB" id="A0A6J6SCJ1"/>
<dbReference type="EMBL" id="CAEZYQ010000003">
    <property type="protein sequence ID" value="CAB4732641.1"/>
    <property type="molecule type" value="Genomic_DNA"/>
</dbReference>
<organism evidence="2">
    <name type="scientific">freshwater metagenome</name>
    <dbReference type="NCBI Taxonomy" id="449393"/>
    <lineage>
        <taxon>unclassified sequences</taxon>
        <taxon>metagenomes</taxon>
        <taxon>ecological metagenomes</taxon>
    </lineage>
</organism>
<dbReference type="PANTHER" id="PTHR42815:SF2">
    <property type="entry name" value="FAD-BINDING, PUTATIVE (AFU_ORTHOLOGUE AFUA_6G07600)-RELATED"/>
    <property type="match status" value="1"/>
</dbReference>
<dbReference type="PANTHER" id="PTHR42815">
    <property type="entry name" value="FAD-BINDING, PUTATIVE (AFU_ORTHOLOGUE AFUA_6G07600)-RELATED"/>
    <property type="match status" value="1"/>
</dbReference>
<gene>
    <name evidence="2" type="ORF">UFOPK2761_00629</name>
</gene>
<dbReference type="InterPro" id="IPR011576">
    <property type="entry name" value="Pyridox_Oxase_N"/>
</dbReference>
<evidence type="ECO:0000313" key="2">
    <source>
        <dbReference type="EMBL" id="CAB4732641.1"/>
    </source>
</evidence>
<name>A0A6J6SCJ1_9ZZZZ</name>
<reference evidence="2" key="1">
    <citation type="submission" date="2020-05" db="EMBL/GenBank/DDBJ databases">
        <authorList>
            <person name="Chiriac C."/>
            <person name="Salcher M."/>
            <person name="Ghai R."/>
            <person name="Kavagutti S V."/>
        </authorList>
    </citation>
    <scope>NUCLEOTIDE SEQUENCE</scope>
</reference>
<sequence length="221" mass="24281">MRPASYRVRVSAPPAVEWPTIDSVEELVGLLGEPNQRARDKGRDRLLDVDRAWLAASPYCVMATADEHGRCDASPKGDPVGQLVHVVDDVTIALAERPGNRRADGYRNILANPHVGLHFLIPGRGDTLRVNGRARLVRDAPFFDEMVVRGGRPLLAVVVDVEEVFFHCSKAFLRSGLWDPATWDPTGVVPRRAVIASTVEGAGPVEELDRYYGPSYADGLY</sequence>
<dbReference type="InterPro" id="IPR024029">
    <property type="entry name" value="Pyridox_Oxase_FMN-dep"/>
</dbReference>
<evidence type="ECO:0000259" key="1">
    <source>
        <dbReference type="Pfam" id="PF01243"/>
    </source>
</evidence>
<proteinExistence type="predicted"/>
<protein>
    <submittedName>
        <fullName evidence="2">Unannotated protein</fullName>
    </submittedName>
</protein>
<dbReference type="InterPro" id="IPR012349">
    <property type="entry name" value="Split_barrel_FMN-bd"/>
</dbReference>
<dbReference type="NCBIfam" id="TIGR04025">
    <property type="entry name" value="PPOX_FMN_DR2398"/>
    <property type="match status" value="1"/>
</dbReference>